<accession>A0A090GSM1</accession>
<dbReference type="AlphaFoldDB" id="A0A090GSM1"/>
<evidence type="ECO:0000313" key="2">
    <source>
        <dbReference type="Proteomes" id="UP000046122"/>
    </source>
</evidence>
<evidence type="ECO:0000313" key="1">
    <source>
        <dbReference type="EMBL" id="CDX50383.1"/>
    </source>
</evidence>
<name>A0A090GSM1_MESPL</name>
<sequence>MVWVNPYQRFRFGRTEFVCGHYRSR</sequence>
<organism evidence="1 2">
    <name type="scientific">Mesorhizobium plurifarium</name>
    <dbReference type="NCBI Taxonomy" id="69974"/>
    <lineage>
        <taxon>Bacteria</taxon>
        <taxon>Pseudomonadati</taxon>
        <taxon>Pseudomonadota</taxon>
        <taxon>Alphaproteobacteria</taxon>
        <taxon>Hyphomicrobiales</taxon>
        <taxon>Phyllobacteriaceae</taxon>
        <taxon>Mesorhizobium</taxon>
    </lineage>
</organism>
<gene>
    <name evidence="1" type="ORF">MPL3365_120171</name>
</gene>
<dbReference type="EMBL" id="CCNE01000004">
    <property type="protein sequence ID" value="CDX50383.1"/>
    <property type="molecule type" value="Genomic_DNA"/>
</dbReference>
<proteinExistence type="predicted"/>
<reference evidence="1 2" key="1">
    <citation type="submission" date="2014-08" db="EMBL/GenBank/DDBJ databases">
        <authorList>
            <person name="Moulin Lionel"/>
        </authorList>
    </citation>
    <scope>NUCLEOTIDE SEQUENCE [LARGE SCALE GENOMIC DNA]</scope>
</reference>
<protein>
    <submittedName>
        <fullName evidence="1">Uncharacterized protein</fullName>
    </submittedName>
</protein>
<dbReference type="Proteomes" id="UP000046122">
    <property type="component" value="Unassembled WGS sequence"/>
</dbReference>